<evidence type="ECO:0000256" key="3">
    <source>
        <dbReference type="ARBA" id="ARBA00022989"/>
    </source>
</evidence>
<dbReference type="Pfam" id="PF00916">
    <property type="entry name" value="Sulfate_transp"/>
    <property type="match status" value="2"/>
</dbReference>
<gene>
    <name evidence="7" type="primary">SULTR3:5</name>
    <name evidence="7" type="ORF">KSP39_PZI016355</name>
</gene>
<name>A0AAP0G0Z1_9ASPA</name>
<feature type="transmembrane region" description="Helical" evidence="5">
    <location>
        <begin position="172"/>
        <end position="189"/>
    </location>
</feature>
<dbReference type="InterPro" id="IPR011547">
    <property type="entry name" value="SLC26A/SulP_dom"/>
</dbReference>
<comment type="subcellular location">
    <subcellularLocation>
        <location evidence="1">Membrane</location>
        <topology evidence="1">Multi-pass membrane protein</topology>
    </subcellularLocation>
</comment>
<dbReference type="InterPro" id="IPR036513">
    <property type="entry name" value="STAS_dom_sf"/>
</dbReference>
<evidence type="ECO:0000256" key="4">
    <source>
        <dbReference type="ARBA" id="ARBA00023136"/>
    </source>
</evidence>
<feature type="domain" description="STAS" evidence="6">
    <location>
        <begin position="281"/>
        <end position="311"/>
    </location>
</feature>
<organism evidence="7 8">
    <name type="scientific">Platanthera zijinensis</name>
    <dbReference type="NCBI Taxonomy" id="2320716"/>
    <lineage>
        <taxon>Eukaryota</taxon>
        <taxon>Viridiplantae</taxon>
        <taxon>Streptophyta</taxon>
        <taxon>Embryophyta</taxon>
        <taxon>Tracheophyta</taxon>
        <taxon>Spermatophyta</taxon>
        <taxon>Magnoliopsida</taxon>
        <taxon>Liliopsida</taxon>
        <taxon>Asparagales</taxon>
        <taxon>Orchidaceae</taxon>
        <taxon>Orchidoideae</taxon>
        <taxon>Orchideae</taxon>
        <taxon>Orchidinae</taxon>
        <taxon>Platanthera</taxon>
    </lineage>
</organism>
<comment type="caution">
    <text evidence="7">The sequence shown here is derived from an EMBL/GenBank/DDBJ whole genome shotgun (WGS) entry which is preliminary data.</text>
</comment>
<feature type="transmembrane region" description="Helical" evidence="5">
    <location>
        <begin position="226"/>
        <end position="253"/>
    </location>
</feature>
<evidence type="ECO:0000313" key="8">
    <source>
        <dbReference type="Proteomes" id="UP001418222"/>
    </source>
</evidence>
<dbReference type="AlphaFoldDB" id="A0AAP0G0Z1"/>
<dbReference type="GO" id="GO:0016020">
    <property type="term" value="C:membrane"/>
    <property type="evidence" value="ECO:0007669"/>
    <property type="project" value="UniProtKB-SubCell"/>
</dbReference>
<dbReference type="Gene3D" id="3.30.750.24">
    <property type="entry name" value="STAS domain"/>
    <property type="match status" value="1"/>
</dbReference>
<feature type="transmembrane region" description="Helical" evidence="5">
    <location>
        <begin position="195"/>
        <end position="214"/>
    </location>
</feature>
<keyword evidence="2 5" id="KW-0812">Transmembrane</keyword>
<evidence type="ECO:0000313" key="7">
    <source>
        <dbReference type="EMBL" id="KAK8930955.1"/>
    </source>
</evidence>
<reference evidence="7 8" key="1">
    <citation type="journal article" date="2022" name="Nat. Plants">
        <title>Genomes of leafy and leafless Platanthera orchids illuminate the evolution of mycoheterotrophy.</title>
        <authorList>
            <person name="Li M.H."/>
            <person name="Liu K.W."/>
            <person name="Li Z."/>
            <person name="Lu H.C."/>
            <person name="Ye Q.L."/>
            <person name="Zhang D."/>
            <person name="Wang J.Y."/>
            <person name="Li Y.F."/>
            <person name="Zhong Z.M."/>
            <person name="Liu X."/>
            <person name="Yu X."/>
            <person name="Liu D.K."/>
            <person name="Tu X.D."/>
            <person name="Liu B."/>
            <person name="Hao Y."/>
            <person name="Liao X.Y."/>
            <person name="Jiang Y.T."/>
            <person name="Sun W.H."/>
            <person name="Chen J."/>
            <person name="Chen Y.Q."/>
            <person name="Ai Y."/>
            <person name="Zhai J.W."/>
            <person name="Wu S.S."/>
            <person name="Zhou Z."/>
            <person name="Hsiao Y.Y."/>
            <person name="Wu W.L."/>
            <person name="Chen Y.Y."/>
            <person name="Lin Y.F."/>
            <person name="Hsu J.L."/>
            <person name="Li C.Y."/>
            <person name="Wang Z.W."/>
            <person name="Zhao X."/>
            <person name="Zhong W.Y."/>
            <person name="Ma X.K."/>
            <person name="Ma L."/>
            <person name="Huang J."/>
            <person name="Chen G.Z."/>
            <person name="Huang M.Z."/>
            <person name="Huang L."/>
            <person name="Peng D.H."/>
            <person name="Luo Y.B."/>
            <person name="Zou S.Q."/>
            <person name="Chen S.P."/>
            <person name="Lan S."/>
            <person name="Tsai W.C."/>
            <person name="Van de Peer Y."/>
            <person name="Liu Z.J."/>
        </authorList>
    </citation>
    <scope>NUCLEOTIDE SEQUENCE [LARGE SCALE GENOMIC DNA]</scope>
    <source>
        <strain evidence="7">Lor287</strain>
    </source>
</reference>
<sequence>MTMRITIMKSMEGLIRLLLESDEGEVSDNIEVGDLKKGLNPITISHLQFKTPYVSVAIKAGLITGIIALAEGVAVGRSLALLKNEQIDGNKEMIAYGMMNIKEFYVLVFEVRFWKLCPLLSTPGLGSRDSHSIVSLATVILISGHTLVTPQSPFSKSAVNYHAGCKTPMSNAIQAVCMMLVLLFLAPLFKYTPLVALSAIITVAMIGIIELHEIRHLFKVDKFDFCLCMSALLGVLFISMKAGLALSFLLSIIRALLYVARPMTCKLGNLPGTDLYRDIQQYPNSKSIPGILILQLGSPIYFANAGYLRER</sequence>
<keyword evidence="3 5" id="KW-1133">Transmembrane helix</keyword>
<evidence type="ECO:0000256" key="1">
    <source>
        <dbReference type="ARBA" id="ARBA00004141"/>
    </source>
</evidence>
<protein>
    <submittedName>
        <fullName evidence="7">Sulfate transporter 3.5</fullName>
    </submittedName>
</protein>
<dbReference type="InterPro" id="IPR002645">
    <property type="entry name" value="STAS_dom"/>
</dbReference>
<evidence type="ECO:0000256" key="5">
    <source>
        <dbReference type="SAM" id="Phobius"/>
    </source>
</evidence>
<dbReference type="PROSITE" id="PS50801">
    <property type="entry name" value="STAS"/>
    <property type="match status" value="1"/>
</dbReference>
<accession>A0AAP0G0Z1</accession>
<keyword evidence="8" id="KW-1185">Reference proteome</keyword>
<proteinExistence type="predicted"/>
<evidence type="ECO:0000259" key="6">
    <source>
        <dbReference type="PROSITE" id="PS50801"/>
    </source>
</evidence>
<evidence type="ECO:0000256" key="2">
    <source>
        <dbReference type="ARBA" id="ARBA00022692"/>
    </source>
</evidence>
<dbReference type="InterPro" id="IPR001902">
    <property type="entry name" value="SLC26A/SulP_fam"/>
</dbReference>
<dbReference type="GO" id="GO:0055085">
    <property type="term" value="P:transmembrane transport"/>
    <property type="evidence" value="ECO:0007669"/>
    <property type="project" value="InterPro"/>
</dbReference>
<dbReference type="Proteomes" id="UP001418222">
    <property type="component" value="Unassembled WGS sequence"/>
</dbReference>
<dbReference type="EMBL" id="JBBWWQ010000014">
    <property type="protein sequence ID" value="KAK8930955.1"/>
    <property type="molecule type" value="Genomic_DNA"/>
</dbReference>
<keyword evidence="4 5" id="KW-0472">Membrane</keyword>
<dbReference type="PANTHER" id="PTHR11814">
    <property type="entry name" value="SULFATE TRANSPORTER"/>
    <property type="match status" value="1"/>
</dbReference>